<keyword evidence="2" id="KW-1133">Transmembrane helix</keyword>
<feature type="compositionally biased region" description="Gly residues" evidence="1">
    <location>
        <begin position="1"/>
        <end position="10"/>
    </location>
</feature>
<name>A0A0G4I260_9ALVE</name>
<sequence>MPSGRDGGPGALRVSDQVPFHSGDDQSPSESDSEAQRKEPSEEGPIDVERGESEGRKGEDFQRVSIRLPSEQSGEERENTNVQYRQSEPGPSSKLSRSRTRYYCTCLACKPPLSAHSKNRGEIEDYGEYAYKLHWRNIWLLPRIPLQRLLIPFLIAVVIVALRPLLLGESMRQAVEDPNVKWKTRAGLLSKQAVIFLCFVASEMLLIGAIPVAAVIALSAPVNPAEWYATRVCLTALLLALSASLVAIDPSEKLLHIGLQYLAILCAGVARDIHTFPRLTLARVLFNALVKTAGVISFATDVATGSIIVIDAKWKPGSVDMHLGALILLISVFVVLPDLVLVMENDELFTKNRRRMAPRFLAAELVMLGIVLYYFPSADESGRLRVYEVLLWLTTVLSSASVLLVRGLEWAGCIDCDKITKAVLQRLQKCCKRIDFGQTFRSRRLFSLANSLSLSAAPRPSRRSVPGPVFGDGDVEAMEKRGDGEAEGEGDGKTKRGRAGGNEEDGDGNSDKMADAEGEVKAGRKVEAQPEGKSFPVSDSEPERMNEARERDALSPNVEEKDVAEAPVGSAREAVTTLDEPEYGEEAAVSPVAHFGNEVQQWDGQQTLEERFCPNSVVCLEQLGGVESSFASQKEKTGIGW</sequence>
<feature type="transmembrane region" description="Helical" evidence="2">
    <location>
        <begin position="285"/>
        <end position="310"/>
    </location>
</feature>
<evidence type="ECO:0000256" key="1">
    <source>
        <dbReference type="SAM" id="MobiDB-lite"/>
    </source>
</evidence>
<dbReference type="VEuPathDB" id="CryptoDB:Cvel_1694"/>
<feature type="transmembrane region" description="Helical" evidence="2">
    <location>
        <begin position="193"/>
        <end position="216"/>
    </location>
</feature>
<evidence type="ECO:0000313" key="3">
    <source>
        <dbReference type="EMBL" id="CEM50993.1"/>
    </source>
</evidence>
<evidence type="ECO:0000256" key="2">
    <source>
        <dbReference type="SAM" id="Phobius"/>
    </source>
</evidence>
<feature type="compositionally biased region" description="Polar residues" evidence="1">
    <location>
        <begin position="80"/>
        <end position="95"/>
    </location>
</feature>
<gene>
    <name evidence="3" type="ORF">Cvel_1694</name>
</gene>
<feature type="transmembrane region" description="Helical" evidence="2">
    <location>
        <begin position="228"/>
        <end position="248"/>
    </location>
</feature>
<feature type="transmembrane region" description="Helical" evidence="2">
    <location>
        <begin position="356"/>
        <end position="375"/>
    </location>
</feature>
<feature type="region of interest" description="Disordered" evidence="1">
    <location>
        <begin position="481"/>
        <end position="572"/>
    </location>
</feature>
<feature type="compositionally biased region" description="Basic and acidic residues" evidence="1">
    <location>
        <begin position="34"/>
        <end position="62"/>
    </location>
</feature>
<feature type="region of interest" description="Disordered" evidence="1">
    <location>
        <begin position="1"/>
        <end position="96"/>
    </location>
</feature>
<feature type="region of interest" description="Disordered" evidence="1">
    <location>
        <begin position="457"/>
        <end position="476"/>
    </location>
</feature>
<feature type="transmembrane region" description="Helical" evidence="2">
    <location>
        <begin position="322"/>
        <end position="344"/>
    </location>
</feature>
<feature type="compositionally biased region" description="Basic and acidic residues" evidence="1">
    <location>
        <begin position="509"/>
        <end position="530"/>
    </location>
</feature>
<feature type="compositionally biased region" description="Basic and acidic residues" evidence="1">
    <location>
        <begin position="541"/>
        <end position="564"/>
    </location>
</feature>
<dbReference type="EMBL" id="CDMZ01004815">
    <property type="protein sequence ID" value="CEM50993.1"/>
    <property type="molecule type" value="Genomic_DNA"/>
</dbReference>
<dbReference type="AlphaFoldDB" id="A0A0G4I260"/>
<protein>
    <submittedName>
        <fullName evidence="3">Uncharacterized protein</fullName>
    </submittedName>
</protein>
<keyword evidence="2" id="KW-0472">Membrane</keyword>
<reference evidence="3" key="1">
    <citation type="submission" date="2014-11" db="EMBL/GenBank/DDBJ databases">
        <authorList>
            <person name="Otto D Thomas"/>
            <person name="Naeem Raeece"/>
        </authorList>
    </citation>
    <scope>NUCLEOTIDE SEQUENCE</scope>
</reference>
<keyword evidence="2" id="KW-0812">Transmembrane</keyword>
<proteinExistence type="predicted"/>
<accession>A0A0G4I260</accession>
<feature type="compositionally biased region" description="Basic and acidic residues" evidence="1">
    <location>
        <begin position="481"/>
        <end position="494"/>
    </location>
</feature>
<organism evidence="3">
    <name type="scientific">Chromera velia CCMP2878</name>
    <dbReference type="NCBI Taxonomy" id="1169474"/>
    <lineage>
        <taxon>Eukaryota</taxon>
        <taxon>Sar</taxon>
        <taxon>Alveolata</taxon>
        <taxon>Colpodellida</taxon>
        <taxon>Chromeraceae</taxon>
        <taxon>Chromera</taxon>
    </lineage>
</organism>
<feature type="transmembrane region" description="Helical" evidence="2">
    <location>
        <begin position="149"/>
        <end position="166"/>
    </location>
</feature>